<evidence type="ECO:0000256" key="4">
    <source>
        <dbReference type="ARBA" id="ARBA00023004"/>
    </source>
</evidence>
<dbReference type="eggNOG" id="KOG0156">
    <property type="taxonomic scope" value="Eukaryota"/>
</dbReference>
<dbReference type="GO" id="GO:0016705">
    <property type="term" value="F:oxidoreductase activity, acting on paired donors, with incorporation or reduction of molecular oxygen"/>
    <property type="evidence" value="ECO:0007669"/>
    <property type="project" value="InterPro"/>
</dbReference>
<dbReference type="Pfam" id="PF00067">
    <property type="entry name" value="p450"/>
    <property type="match status" value="1"/>
</dbReference>
<dbReference type="Proteomes" id="UP000087171">
    <property type="component" value="Chromosome Ca1"/>
</dbReference>
<evidence type="ECO:0000256" key="2">
    <source>
        <dbReference type="ARBA" id="ARBA00022723"/>
    </source>
</evidence>
<dbReference type="PANTHER" id="PTHR47947:SF24">
    <property type="entry name" value="ISOFLAVONE 2'-HYDROXYLASE-LIKE"/>
    <property type="match status" value="1"/>
</dbReference>
<keyword evidence="1" id="KW-0349">Heme</keyword>
<keyword evidence="2" id="KW-0479">Metal-binding</keyword>
<dbReference type="PANTHER" id="PTHR47947">
    <property type="entry name" value="CYTOCHROME P450 82C3-RELATED"/>
    <property type="match status" value="1"/>
</dbReference>
<dbReference type="Gene3D" id="1.10.630.10">
    <property type="entry name" value="Cytochrome P450"/>
    <property type="match status" value="1"/>
</dbReference>
<evidence type="ECO:0000313" key="7">
    <source>
        <dbReference type="RefSeq" id="XP_012573680.1"/>
    </source>
</evidence>
<dbReference type="InterPro" id="IPR050651">
    <property type="entry name" value="Plant_Cytochrome_P450_Monoox"/>
</dbReference>
<dbReference type="RefSeq" id="XP_012573680.1">
    <property type="nucleotide sequence ID" value="XM_012718226.1"/>
</dbReference>
<dbReference type="GO" id="GO:0005506">
    <property type="term" value="F:iron ion binding"/>
    <property type="evidence" value="ECO:0007669"/>
    <property type="project" value="InterPro"/>
</dbReference>
<keyword evidence="5" id="KW-0503">Monooxygenase</keyword>
<evidence type="ECO:0000313" key="6">
    <source>
        <dbReference type="Proteomes" id="UP000087171"/>
    </source>
</evidence>
<proteinExistence type="predicted"/>
<dbReference type="AlphaFoldDB" id="A0A1S3ECX1"/>
<dbReference type="GO" id="GO:0004497">
    <property type="term" value="F:monooxygenase activity"/>
    <property type="evidence" value="ECO:0007669"/>
    <property type="project" value="UniProtKB-KW"/>
</dbReference>
<dbReference type="OrthoDB" id="2789670at2759"/>
<name>A0A1S3ECX1_CICAR</name>
<dbReference type="SUPFAM" id="SSF48264">
    <property type="entry name" value="Cytochrome P450"/>
    <property type="match status" value="1"/>
</dbReference>
<organism evidence="6 7">
    <name type="scientific">Cicer arietinum</name>
    <name type="common">Chickpea</name>
    <name type="synonym">Garbanzo</name>
    <dbReference type="NCBI Taxonomy" id="3827"/>
    <lineage>
        <taxon>Eukaryota</taxon>
        <taxon>Viridiplantae</taxon>
        <taxon>Streptophyta</taxon>
        <taxon>Embryophyta</taxon>
        <taxon>Tracheophyta</taxon>
        <taxon>Spermatophyta</taxon>
        <taxon>Magnoliopsida</taxon>
        <taxon>eudicotyledons</taxon>
        <taxon>Gunneridae</taxon>
        <taxon>Pentapetalae</taxon>
        <taxon>rosids</taxon>
        <taxon>fabids</taxon>
        <taxon>Fabales</taxon>
        <taxon>Fabaceae</taxon>
        <taxon>Papilionoideae</taxon>
        <taxon>50 kb inversion clade</taxon>
        <taxon>NPAAA clade</taxon>
        <taxon>Hologalegina</taxon>
        <taxon>IRL clade</taxon>
        <taxon>Cicereae</taxon>
        <taxon>Cicer</taxon>
    </lineage>
</organism>
<evidence type="ECO:0000256" key="3">
    <source>
        <dbReference type="ARBA" id="ARBA00023002"/>
    </source>
</evidence>
<dbReference type="InterPro" id="IPR036396">
    <property type="entry name" value="Cyt_P450_sf"/>
</dbReference>
<keyword evidence="3" id="KW-0560">Oxidoreductase</keyword>
<evidence type="ECO:0000256" key="1">
    <source>
        <dbReference type="ARBA" id="ARBA00022617"/>
    </source>
</evidence>
<dbReference type="PaxDb" id="3827-XP_004487952.1"/>
<protein>
    <submittedName>
        <fullName evidence="7">Isoflavone 3'-hydroxylase-like</fullName>
    </submittedName>
</protein>
<reference evidence="6" key="1">
    <citation type="journal article" date="2013" name="Nat. Biotechnol.">
        <title>Draft genome sequence of chickpea (Cicer arietinum) provides a resource for trait improvement.</title>
        <authorList>
            <person name="Varshney R.K."/>
            <person name="Song C."/>
            <person name="Saxena R.K."/>
            <person name="Azam S."/>
            <person name="Yu S."/>
            <person name="Sharpe A.G."/>
            <person name="Cannon S."/>
            <person name="Baek J."/>
            <person name="Rosen B.D."/>
            <person name="Tar'an B."/>
            <person name="Millan T."/>
            <person name="Zhang X."/>
            <person name="Ramsay L.D."/>
            <person name="Iwata A."/>
            <person name="Wang Y."/>
            <person name="Nelson W."/>
            <person name="Farmer A.D."/>
            <person name="Gaur P.M."/>
            <person name="Soderlund C."/>
            <person name="Penmetsa R.V."/>
            <person name="Xu C."/>
            <person name="Bharti A.K."/>
            <person name="He W."/>
            <person name="Winter P."/>
            <person name="Zhao S."/>
            <person name="Hane J.K."/>
            <person name="Carrasquilla-Garcia N."/>
            <person name="Condie J.A."/>
            <person name="Upadhyaya H.D."/>
            <person name="Luo M.C."/>
            <person name="Thudi M."/>
            <person name="Gowda C.L."/>
            <person name="Singh N.P."/>
            <person name="Lichtenzveig J."/>
            <person name="Gali K.K."/>
            <person name="Rubio J."/>
            <person name="Nadarajan N."/>
            <person name="Dolezel J."/>
            <person name="Bansal K.C."/>
            <person name="Xu X."/>
            <person name="Edwards D."/>
            <person name="Zhang G."/>
            <person name="Kahl G."/>
            <person name="Gil J."/>
            <person name="Singh K.B."/>
            <person name="Datta S.K."/>
            <person name="Jackson S.A."/>
            <person name="Wang J."/>
            <person name="Cook D.R."/>
        </authorList>
    </citation>
    <scope>NUCLEOTIDE SEQUENCE [LARGE SCALE GENOMIC DNA]</scope>
    <source>
        <strain evidence="6">cv. CDC Frontier</strain>
    </source>
</reference>
<accession>A0A1S3ECX1</accession>
<dbReference type="PRINTS" id="PR00463">
    <property type="entry name" value="EP450I"/>
</dbReference>
<evidence type="ECO:0000256" key="5">
    <source>
        <dbReference type="ARBA" id="ARBA00023033"/>
    </source>
</evidence>
<dbReference type="InterPro" id="IPR002401">
    <property type="entry name" value="Cyt_P450_E_grp-I"/>
</dbReference>
<dbReference type="STRING" id="3827.A0A1S3ECX1"/>
<keyword evidence="4" id="KW-0408">Iron</keyword>
<sequence length="172" mass="19700">MIDHLLKLRKSQPEYYSDDMIKGLIQAMLLAGTYTSALTIEWVMSNLLNHPEVLNKAKEELDTQIGKDKLITEQDLSKLPYLQNIINETLRLHPPAPLLLPQYSSEDFTLGGFNVPKDTIILSNAWAIHRDPNLWSDPLSFKPERFEIEEGLLAFVPHKLVSPNLLKTQFYS</sequence>
<dbReference type="GO" id="GO:0020037">
    <property type="term" value="F:heme binding"/>
    <property type="evidence" value="ECO:0007669"/>
    <property type="project" value="InterPro"/>
</dbReference>
<gene>
    <name evidence="7" type="primary">LOC101496801</name>
</gene>
<reference evidence="7" key="2">
    <citation type="submission" date="2025-08" db="UniProtKB">
        <authorList>
            <consortium name="RefSeq"/>
        </authorList>
    </citation>
    <scope>IDENTIFICATION</scope>
    <source>
        <tissue evidence="7">Etiolated seedlings</tissue>
    </source>
</reference>
<dbReference type="InterPro" id="IPR001128">
    <property type="entry name" value="Cyt_P450"/>
</dbReference>
<keyword evidence="6" id="KW-1185">Reference proteome</keyword>